<dbReference type="Pfam" id="PF13579">
    <property type="entry name" value="Glyco_trans_4_4"/>
    <property type="match status" value="1"/>
</dbReference>
<sequence>MKVLLVAFSARFALEHYIDGFASALADRVALKVMVPDHYAGGLDSELLVRVPCGTSKGQQMAAAFSPVTYWRIARSVLQEAPDVIHIISGEGYPWVLPVMMVARWRSSAVLVTVHDAEAHPGSFIERLNCALRRPVLNQATALHVHTQESAALVQRSFPGARIGVIPHGSFAERFTIHDDPTIAPERLVLFFGRIAAYKGIDILCEAMRRLPGDIRLAICGPGTLPEAEAALVRELGDRVILENRFLDESEVACWMRRAAVVALPYTHVTASSLPAITAAFGRRIVASRLGSFRDEIEENGGILVPPGNPDALAIALTEAMVMGDTPITRASTFTELAPKFIELYSRAFDRHDGTSEVKFSGAGIDV</sequence>
<dbReference type="Gene3D" id="3.40.50.2000">
    <property type="entry name" value="Glycogen Phosphorylase B"/>
    <property type="match status" value="2"/>
</dbReference>
<evidence type="ECO:0000259" key="1">
    <source>
        <dbReference type="Pfam" id="PF13579"/>
    </source>
</evidence>
<dbReference type="EMBL" id="CP067421">
    <property type="protein sequence ID" value="QQP92773.1"/>
    <property type="molecule type" value="Genomic_DNA"/>
</dbReference>
<dbReference type="RefSeq" id="WP_201081943.1">
    <property type="nucleotide sequence ID" value="NZ_CP067421.1"/>
</dbReference>
<name>A0ABX7BEE2_9PROT</name>
<dbReference type="Pfam" id="PF13692">
    <property type="entry name" value="Glyco_trans_1_4"/>
    <property type="match status" value="1"/>
</dbReference>
<keyword evidence="2" id="KW-0614">Plasmid</keyword>
<reference evidence="2" key="1">
    <citation type="submission" date="2021-02" db="EMBL/GenBank/DDBJ databases">
        <title>Skermanella TT6 skin isolate.</title>
        <authorList>
            <person name="Lee K."/>
            <person name="Ganzorig M."/>
        </authorList>
    </citation>
    <scope>NUCLEOTIDE SEQUENCE</scope>
    <source>
        <strain evidence="2">TT6</strain>
    </source>
</reference>
<gene>
    <name evidence="2" type="ORF">IGS68_30420</name>
</gene>
<keyword evidence="3" id="KW-1185">Reference proteome</keyword>
<organism evidence="2 3">
    <name type="scientific">Skermanella cutis</name>
    <dbReference type="NCBI Taxonomy" id="2775420"/>
    <lineage>
        <taxon>Bacteria</taxon>
        <taxon>Pseudomonadati</taxon>
        <taxon>Pseudomonadota</taxon>
        <taxon>Alphaproteobacteria</taxon>
        <taxon>Rhodospirillales</taxon>
        <taxon>Azospirillaceae</taxon>
        <taxon>Skermanella</taxon>
    </lineage>
</organism>
<evidence type="ECO:0000313" key="3">
    <source>
        <dbReference type="Proteomes" id="UP000595197"/>
    </source>
</evidence>
<feature type="domain" description="Glycosyltransferase subfamily 4-like N-terminal" evidence="1">
    <location>
        <begin position="15"/>
        <end position="169"/>
    </location>
</feature>
<proteinExistence type="predicted"/>
<dbReference type="InterPro" id="IPR028098">
    <property type="entry name" value="Glyco_trans_4-like_N"/>
</dbReference>
<protein>
    <submittedName>
        <fullName evidence="2">Glycosyltransferase</fullName>
    </submittedName>
</protein>
<dbReference type="SUPFAM" id="SSF53756">
    <property type="entry name" value="UDP-Glycosyltransferase/glycogen phosphorylase"/>
    <property type="match status" value="1"/>
</dbReference>
<geneLocation type="plasmid" evidence="2 3">
    <name>pTT6-1</name>
</geneLocation>
<evidence type="ECO:0000313" key="2">
    <source>
        <dbReference type="EMBL" id="QQP92773.1"/>
    </source>
</evidence>
<dbReference type="PANTHER" id="PTHR12526">
    <property type="entry name" value="GLYCOSYLTRANSFERASE"/>
    <property type="match status" value="1"/>
</dbReference>
<dbReference type="Proteomes" id="UP000595197">
    <property type="component" value="Plasmid pTT6-1"/>
</dbReference>
<accession>A0ABX7BEE2</accession>